<protein>
    <submittedName>
        <fullName evidence="2">Phosphoglycerate mutase family protein</fullName>
    </submittedName>
</protein>
<dbReference type="Pfam" id="PF00300">
    <property type="entry name" value="His_Phos_1"/>
    <property type="match status" value="1"/>
</dbReference>
<dbReference type="eggNOG" id="COG2062">
    <property type="taxonomic scope" value="Bacteria"/>
</dbReference>
<accession>V4RJ90</accession>
<feature type="chain" id="PRO_5004726647" evidence="1">
    <location>
        <begin position="23"/>
        <end position="189"/>
    </location>
</feature>
<sequence>MPIRVFGVLLAALSLAATSAAADEGLWQRLREGGVGVLMRHATAPGTGDPASFTLGDCSTQRNLNEAGRAEARATGDAFRRNGVTDIAVLSSRWCRSSETAELMDLRPVEPHPPLDSFFAGRGDQAAQTAAMRQRIAGLSEGETEIYVTHQVNITALTDIFPRSGELIVVASDGRGGIEVLGRMGPFRR</sequence>
<dbReference type="InterPro" id="IPR013078">
    <property type="entry name" value="His_Pase_superF_clade-1"/>
</dbReference>
<reference evidence="2 3" key="1">
    <citation type="journal article" date="2014" name="Genome Announc.">
        <title>Draft Genome Sequence of Lutibaculum baratangense Strain AMV1T, Isolated from a Mud Volcano in Andamans, India.</title>
        <authorList>
            <person name="Singh A."/>
            <person name="Sreenivas A."/>
            <person name="Sathyanarayana Reddy G."/>
            <person name="Pinnaka A.K."/>
            <person name="Shivaji S."/>
        </authorList>
    </citation>
    <scope>NUCLEOTIDE SEQUENCE [LARGE SCALE GENOMIC DNA]</scope>
    <source>
        <strain evidence="2 3">AMV1</strain>
    </source>
</reference>
<dbReference type="PATRIC" id="fig|631454.5.peg.1006"/>
<feature type="signal peptide" evidence="1">
    <location>
        <begin position="1"/>
        <end position="22"/>
    </location>
</feature>
<keyword evidence="3" id="KW-1185">Reference proteome</keyword>
<name>V4RJ90_9HYPH</name>
<dbReference type="Proteomes" id="UP000017819">
    <property type="component" value="Unassembled WGS sequence"/>
</dbReference>
<dbReference type="Gene3D" id="3.40.50.1240">
    <property type="entry name" value="Phosphoglycerate mutase-like"/>
    <property type="match status" value="1"/>
</dbReference>
<comment type="caution">
    <text evidence="2">The sequence shown here is derived from an EMBL/GenBank/DDBJ whole genome shotgun (WGS) entry which is preliminary data.</text>
</comment>
<dbReference type="EMBL" id="AWXZ01000016">
    <property type="protein sequence ID" value="ESR26161.1"/>
    <property type="molecule type" value="Genomic_DNA"/>
</dbReference>
<organism evidence="2 3">
    <name type="scientific">Lutibaculum baratangense AMV1</name>
    <dbReference type="NCBI Taxonomy" id="631454"/>
    <lineage>
        <taxon>Bacteria</taxon>
        <taxon>Pseudomonadati</taxon>
        <taxon>Pseudomonadota</taxon>
        <taxon>Alphaproteobacteria</taxon>
        <taxon>Hyphomicrobiales</taxon>
        <taxon>Tepidamorphaceae</taxon>
        <taxon>Lutibaculum</taxon>
    </lineage>
</organism>
<evidence type="ECO:0000313" key="3">
    <source>
        <dbReference type="Proteomes" id="UP000017819"/>
    </source>
</evidence>
<dbReference type="SUPFAM" id="SSF53254">
    <property type="entry name" value="Phosphoglycerate mutase-like"/>
    <property type="match status" value="1"/>
</dbReference>
<dbReference type="AlphaFoldDB" id="V4RJ90"/>
<keyword evidence="1" id="KW-0732">Signal</keyword>
<evidence type="ECO:0000256" key="1">
    <source>
        <dbReference type="SAM" id="SignalP"/>
    </source>
</evidence>
<gene>
    <name evidence="2" type="ORF">N177_1020</name>
</gene>
<dbReference type="STRING" id="631454.N177_1020"/>
<proteinExistence type="predicted"/>
<dbReference type="InterPro" id="IPR029033">
    <property type="entry name" value="His_PPase_superfam"/>
</dbReference>
<evidence type="ECO:0000313" key="2">
    <source>
        <dbReference type="EMBL" id="ESR26161.1"/>
    </source>
</evidence>